<feature type="transmembrane region" description="Helical" evidence="7">
    <location>
        <begin position="643"/>
        <end position="660"/>
    </location>
</feature>
<evidence type="ECO:0000313" key="10">
    <source>
        <dbReference type="Proteomes" id="UP000316639"/>
    </source>
</evidence>
<feature type="transmembrane region" description="Helical" evidence="7">
    <location>
        <begin position="367"/>
        <end position="387"/>
    </location>
</feature>
<evidence type="ECO:0000256" key="1">
    <source>
        <dbReference type="ARBA" id="ARBA00001947"/>
    </source>
</evidence>
<feature type="transmembrane region" description="Helical" evidence="7">
    <location>
        <begin position="207"/>
        <end position="227"/>
    </location>
</feature>
<feature type="domain" description="Peptidase M48" evidence="8">
    <location>
        <begin position="125"/>
        <end position="320"/>
    </location>
</feature>
<organism evidence="9 10">
    <name type="scientific">Lentzea tibetensis</name>
    <dbReference type="NCBI Taxonomy" id="2591470"/>
    <lineage>
        <taxon>Bacteria</taxon>
        <taxon>Bacillati</taxon>
        <taxon>Actinomycetota</taxon>
        <taxon>Actinomycetes</taxon>
        <taxon>Pseudonocardiales</taxon>
        <taxon>Pseudonocardiaceae</taxon>
        <taxon>Lentzea</taxon>
    </lineage>
</organism>
<feature type="transmembrane region" description="Helical" evidence="7">
    <location>
        <begin position="604"/>
        <end position="623"/>
    </location>
</feature>
<evidence type="ECO:0000256" key="7">
    <source>
        <dbReference type="SAM" id="Phobius"/>
    </source>
</evidence>
<evidence type="ECO:0000256" key="6">
    <source>
        <dbReference type="ARBA" id="ARBA00023049"/>
    </source>
</evidence>
<dbReference type="EMBL" id="VOBR01000004">
    <property type="protein sequence ID" value="TWP53045.1"/>
    <property type="molecule type" value="Genomic_DNA"/>
</dbReference>
<keyword evidence="2" id="KW-0645">Protease</keyword>
<keyword evidence="10" id="KW-1185">Reference proteome</keyword>
<evidence type="ECO:0000256" key="2">
    <source>
        <dbReference type="ARBA" id="ARBA00022670"/>
    </source>
</evidence>
<name>A0A563EZA3_9PSEU</name>
<proteinExistence type="predicted"/>
<comment type="cofactor">
    <cofactor evidence="1">
        <name>Zn(2+)</name>
        <dbReference type="ChEBI" id="CHEBI:29105"/>
    </cofactor>
</comment>
<dbReference type="GO" id="GO:0006508">
    <property type="term" value="P:proteolysis"/>
    <property type="evidence" value="ECO:0007669"/>
    <property type="project" value="UniProtKB-KW"/>
</dbReference>
<comment type="caution">
    <text evidence="9">The sequence shown here is derived from an EMBL/GenBank/DDBJ whole genome shotgun (WGS) entry which is preliminary data.</text>
</comment>
<reference evidence="9 10" key="1">
    <citation type="submission" date="2019-07" db="EMBL/GenBank/DDBJ databases">
        <title>Lentzea xizangensis sp. nov., isolated from Qinghai-Tibetan Plateau Soils.</title>
        <authorList>
            <person name="Huang J."/>
        </authorList>
    </citation>
    <scope>NUCLEOTIDE SEQUENCE [LARGE SCALE GENOMIC DNA]</scope>
    <source>
        <strain evidence="9 10">FXJ1.1311</strain>
    </source>
</reference>
<dbReference type="GO" id="GO:0046872">
    <property type="term" value="F:metal ion binding"/>
    <property type="evidence" value="ECO:0007669"/>
    <property type="project" value="UniProtKB-KW"/>
</dbReference>
<dbReference type="OrthoDB" id="4889053at2"/>
<dbReference type="Pfam" id="PF01435">
    <property type="entry name" value="Peptidase_M48"/>
    <property type="match status" value="1"/>
</dbReference>
<dbReference type="InterPro" id="IPR001915">
    <property type="entry name" value="Peptidase_M48"/>
</dbReference>
<sequence>MRTDLLRVPSGTTLRFATLVGLAVATTLLVFGRYAAVWPTATSLDDARCQVRAGLYFTSALDVDPDQRKWDAYRACMSVFLVPRAAWLAGGVLLLFAVALVIYLARPAWRIRRSRLVPLEGALADELSDTLAELVVRAGLREAPEFVLDPTSRRAGGVAFGHHRRKIVCLDAGLVALHRRDPDSFRAIVLHELAHVRGDVTTTYATLAVWRAFLITVLVPYGLVLVNPMLLSKTPWRLPDFSRPGEGVTWGIAWRLAVMVALVYLARTAVLRSREKYADALVVQWTGADDPYRNLSPSKNIRRWIAIHPTRAARAAAMRDPNSLLRPGFWEVLVSALAVQIAWWHAVTGLRELTWYREGNGSMLVMRIVWAVIAAALVGTIAFRGAVFLRTGGAHRGVFALPGLALGIGFVLGDHLDTQDRQQITVLGATASVLLVVTAVLVCSWVGHCATLARVRWHAVLIAGATAVVCYSALGWFTEIGAADAFWHNYMRPVVELMRSYGTSAVDDAVLNGAIVPFLLNFDRLTTAAALGLLWLVPLVLRRELPRFALLAALVGAGTWLLIMAAVAVADPSPTLVRSAWAVLAVAVVQFATATVVARQVDRIAALLSAWLVGLIATVAIWIMHLDGFPHVDSALATRPMQVLPFLGTAAALLGGLAATGTRPAGRQTKPWGLIAIAVVSAFLVAWWPTAPKASPLQPPPPSGDTELNRDQAVNIWIYGGGWDTYLSVINSNGRVFDQVRANDPAKIASACDELLPVLRDAAAFPEPPEERVRGNWKAALGSLENGARECVLVFRDSSGSADEMGKQFVLGLDQLKVTQTMLLEAQQRALS</sequence>
<keyword evidence="3" id="KW-0479">Metal-binding</keyword>
<feature type="transmembrane region" description="Helical" evidence="7">
    <location>
        <begin position="12"/>
        <end position="36"/>
    </location>
</feature>
<dbReference type="Gene3D" id="3.30.2010.10">
    <property type="entry name" value="Metalloproteases ('zincins'), catalytic domain"/>
    <property type="match status" value="1"/>
</dbReference>
<feature type="transmembrane region" description="Helical" evidence="7">
    <location>
        <begin position="424"/>
        <end position="447"/>
    </location>
</feature>
<evidence type="ECO:0000313" key="9">
    <source>
        <dbReference type="EMBL" id="TWP53045.1"/>
    </source>
</evidence>
<keyword evidence="6" id="KW-0482">Metalloprotease</keyword>
<feature type="transmembrane region" description="Helical" evidence="7">
    <location>
        <begin position="576"/>
        <end position="597"/>
    </location>
</feature>
<keyword evidence="4" id="KW-0378">Hydrolase</keyword>
<keyword evidence="5" id="KW-0862">Zinc</keyword>
<accession>A0A563EZA3</accession>
<feature type="transmembrane region" description="Helical" evidence="7">
    <location>
        <begin position="525"/>
        <end position="541"/>
    </location>
</feature>
<keyword evidence="7" id="KW-1133">Transmembrane helix</keyword>
<feature type="transmembrane region" description="Helical" evidence="7">
    <location>
        <begin position="672"/>
        <end position="690"/>
    </location>
</feature>
<evidence type="ECO:0000256" key="5">
    <source>
        <dbReference type="ARBA" id="ARBA00022833"/>
    </source>
</evidence>
<evidence type="ECO:0000256" key="4">
    <source>
        <dbReference type="ARBA" id="ARBA00022801"/>
    </source>
</evidence>
<dbReference type="AlphaFoldDB" id="A0A563EZA3"/>
<gene>
    <name evidence="9" type="ORF">FKR81_08125</name>
</gene>
<keyword evidence="7" id="KW-0812">Transmembrane</keyword>
<dbReference type="GO" id="GO:0004222">
    <property type="term" value="F:metalloendopeptidase activity"/>
    <property type="evidence" value="ECO:0007669"/>
    <property type="project" value="InterPro"/>
</dbReference>
<evidence type="ECO:0000259" key="8">
    <source>
        <dbReference type="Pfam" id="PF01435"/>
    </source>
</evidence>
<dbReference type="RefSeq" id="WP_146350298.1">
    <property type="nucleotide sequence ID" value="NZ_VOBR01000004.1"/>
</dbReference>
<feature type="transmembrane region" description="Helical" evidence="7">
    <location>
        <begin position="247"/>
        <end position="266"/>
    </location>
</feature>
<feature type="transmembrane region" description="Helical" evidence="7">
    <location>
        <begin position="85"/>
        <end position="105"/>
    </location>
</feature>
<dbReference type="Proteomes" id="UP000316639">
    <property type="component" value="Unassembled WGS sequence"/>
</dbReference>
<feature type="transmembrane region" description="Helical" evidence="7">
    <location>
        <begin position="328"/>
        <end position="347"/>
    </location>
</feature>
<evidence type="ECO:0000256" key="3">
    <source>
        <dbReference type="ARBA" id="ARBA00022723"/>
    </source>
</evidence>
<feature type="transmembrane region" description="Helical" evidence="7">
    <location>
        <begin position="394"/>
        <end position="412"/>
    </location>
</feature>
<protein>
    <recommendedName>
        <fullName evidence="8">Peptidase M48 domain-containing protein</fullName>
    </recommendedName>
</protein>
<keyword evidence="7" id="KW-0472">Membrane</keyword>
<feature type="transmembrane region" description="Helical" evidence="7">
    <location>
        <begin position="459"/>
        <end position="477"/>
    </location>
</feature>
<feature type="transmembrane region" description="Helical" evidence="7">
    <location>
        <begin position="548"/>
        <end position="570"/>
    </location>
</feature>